<reference evidence="1" key="2">
    <citation type="journal article" date="2021" name="Microbiome">
        <title>Successional dynamics and alternative stable states in a saline activated sludge microbial community over 9 years.</title>
        <authorList>
            <person name="Wang Y."/>
            <person name="Ye J."/>
            <person name="Ju F."/>
            <person name="Liu L."/>
            <person name="Boyd J.A."/>
            <person name="Deng Y."/>
            <person name="Parks D.H."/>
            <person name="Jiang X."/>
            <person name="Yin X."/>
            <person name="Woodcroft B.J."/>
            <person name="Tyson G.W."/>
            <person name="Hugenholtz P."/>
            <person name="Polz M.F."/>
            <person name="Zhang T."/>
        </authorList>
    </citation>
    <scope>NUCLEOTIDE SEQUENCE</scope>
    <source>
        <strain evidence="1">HKST-UBA13</strain>
    </source>
</reference>
<protein>
    <submittedName>
        <fullName evidence="1">Uncharacterized protein</fullName>
    </submittedName>
</protein>
<sequence length="171" mass="20356">MGVPYETKLQYPNIDQESIQDLPRRERDKALRYLKTLVQLGKPQIIYSIPAEHVEQIIEIRSELDMGRFIQLHNNKSMEAELPTITMRYLYTAFDGDIAEMSQLISNETYREALLDYYNKTSPRQENKRVENAIQMFVININQIRQEKEKFDLEQAEQIEHEKPMELDDFL</sequence>
<accession>A0A955RH65</accession>
<name>A0A955RH65_9BACT</name>
<gene>
    <name evidence="1" type="ORF">KC678_04620</name>
</gene>
<reference evidence="1" key="1">
    <citation type="submission" date="2020-04" db="EMBL/GenBank/DDBJ databases">
        <authorList>
            <person name="Zhang T."/>
        </authorList>
    </citation>
    <scope>NUCLEOTIDE SEQUENCE</scope>
    <source>
        <strain evidence="1">HKST-UBA13</strain>
    </source>
</reference>
<dbReference type="Proteomes" id="UP000775877">
    <property type="component" value="Unassembled WGS sequence"/>
</dbReference>
<dbReference type="EMBL" id="JAGQLJ010000123">
    <property type="protein sequence ID" value="MCA9381524.1"/>
    <property type="molecule type" value="Genomic_DNA"/>
</dbReference>
<proteinExistence type="predicted"/>
<comment type="caution">
    <text evidence="1">The sequence shown here is derived from an EMBL/GenBank/DDBJ whole genome shotgun (WGS) entry which is preliminary data.</text>
</comment>
<dbReference type="AlphaFoldDB" id="A0A955RH65"/>
<evidence type="ECO:0000313" key="2">
    <source>
        <dbReference type="Proteomes" id="UP000775877"/>
    </source>
</evidence>
<evidence type="ECO:0000313" key="1">
    <source>
        <dbReference type="EMBL" id="MCA9381524.1"/>
    </source>
</evidence>
<organism evidence="1 2">
    <name type="scientific">Candidatus Dojkabacteria bacterium</name>
    <dbReference type="NCBI Taxonomy" id="2099670"/>
    <lineage>
        <taxon>Bacteria</taxon>
        <taxon>Candidatus Dojkabacteria</taxon>
    </lineage>
</organism>